<evidence type="ECO:0000256" key="6">
    <source>
        <dbReference type="ARBA" id="ARBA00022729"/>
    </source>
</evidence>
<evidence type="ECO:0000256" key="12">
    <source>
        <dbReference type="ARBA" id="ARBA00023180"/>
    </source>
</evidence>
<dbReference type="Proteomes" id="UP000186698">
    <property type="component" value="Chromosome 8L"/>
</dbReference>
<feature type="domain" description="Lysosome-associated membrane glycoprotein 2-like luminal" evidence="20">
    <location>
        <begin position="222"/>
        <end position="363"/>
    </location>
</feature>
<keyword evidence="10 16" id="KW-0472">Membrane</keyword>
<comment type="subcellular location">
    <subcellularLocation>
        <location evidence="1">Cell membrane</location>
        <topology evidence="1">Single-pass type I membrane protein</topology>
    </subcellularLocation>
    <subcellularLocation>
        <location evidence="3">Cytoplasmic vesicle</location>
        <location evidence="3">Autophagosome membrane</location>
    </subcellularLocation>
    <subcellularLocation>
        <location evidence="2">Endosome membrane</location>
        <topology evidence="2">Single-pass type I membrane protein</topology>
    </subcellularLocation>
    <subcellularLocation>
        <location evidence="16">Lysosome membrane</location>
        <topology evidence="16">Single-pass type I membrane protein</topology>
    </subcellularLocation>
</comment>
<evidence type="ECO:0000256" key="14">
    <source>
        <dbReference type="ARBA" id="ARBA00023329"/>
    </source>
</evidence>
<evidence type="ECO:0000256" key="7">
    <source>
        <dbReference type="ARBA" id="ARBA00022753"/>
    </source>
</evidence>
<keyword evidence="9" id="KW-0072">Autophagy</keyword>
<dbReference type="Pfam" id="PF01299">
    <property type="entry name" value="Lamp2-like_luminal"/>
    <property type="match status" value="2"/>
</dbReference>
<dbReference type="CTD" id="733384"/>
<feature type="compositionally biased region" description="Low complexity" evidence="17">
    <location>
        <begin position="202"/>
        <end position="216"/>
    </location>
</feature>
<dbReference type="PROSITE" id="PS51407">
    <property type="entry name" value="LAMP_3"/>
    <property type="match status" value="1"/>
</dbReference>
<feature type="domain" description="Lysosome-associated membrane glycoprotein 2-like luminal" evidence="20">
    <location>
        <begin position="37"/>
        <end position="177"/>
    </location>
</feature>
<dbReference type="FunFam" id="2.40.160.110:FF:000001">
    <property type="entry name" value="lysosome-associated membrane glycoprotein 2 isoform X2"/>
    <property type="match status" value="1"/>
</dbReference>
<keyword evidence="7" id="KW-0967">Endosome</keyword>
<keyword evidence="5 16" id="KW-0812">Transmembrane</keyword>
<dbReference type="PANTHER" id="PTHR11506:SF6">
    <property type="entry name" value="LYSOSOME-ASSOCIATED MEMBRANE GLYCOPROTEIN 2"/>
    <property type="match status" value="1"/>
</dbReference>
<dbReference type="InterPro" id="IPR048528">
    <property type="entry name" value="Lamp2-like_luminal"/>
</dbReference>
<dbReference type="GO" id="GO:0005886">
    <property type="term" value="C:plasma membrane"/>
    <property type="evidence" value="ECO:0000318"/>
    <property type="project" value="GO_Central"/>
</dbReference>
<feature type="disulfide bond" evidence="16">
    <location>
        <begin position="337"/>
        <end position="374"/>
    </location>
</feature>
<dbReference type="GO" id="GO:0061740">
    <property type="term" value="P:protein targeting to lysosome involved in chaperone-mediated autophagy"/>
    <property type="evidence" value="ECO:0000318"/>
    <property type="project" value="GO_Central"/>
</dbReference>
<keyword evidence="6 19" id="KW-0732">Signal</keyword>
<proteinExistence type="inferred from homology"/>
<comment type="similarity">
    <text evidence="16">Belongs to the LAMP family.</text>
</comment>
<dbReference type="PANTHER" id="PTHR11506">
    <property type="entry name" value="LYSOSOME-ASSOCIATED MEMBRANE GLYCOPROTEIN"/>
    <property type="match status" value="1"/>
</dbReference>
<name>A0A8J1LGY5_XENLA</name>
<dbReference type="PRINTS" id="PR00336">
    <property type="entry name" value="LYSASSOCTDMP"/>
</dbReference>
<dbReference type="GO" id="GO:0009267">
    <property type="term" value="P:cellular response to starvation"/>
    <property type="evidence" value="ECO:0000318"/>
    <property type="project" value="GO_Central"/>
</dbReference>
<dbReference type="RefSeq" id="XP_041428636.1">
    <property type="nucleotide sequence ID" value="XM_041572702.1"/>
</dbReference>
<dbReference type="AlphaFoldDB" id="A0A8J1LGY5"/>
<organism evidence="22 23">
    <name type="scientific">Xenopus laevis</name>
    <name type="common">African clawed frog</name>
    <dbReference type="NCBI Taxonomy" id="8355"/>
    <lineage>
        <taxon>Eukaryota</taxon>
        <taxon>Metazoa</taxon>
        <taxon>Chordata</taxon>
        <taxon>Craniata</taxon>
        <taxon>Vertebrata</taxon>
        <taxon>Euteleostomi</taxon>
        <taxon>Amphibia</taxon>
        <taxon>Batrachia</taxon>
        <taxon>Anura</taxon>
        <taxon>Pipoidea</taxon>
        <taxon>Pipidae</taxon>
        <taxon>Xenopodinae</taxon>
        <taxon>Xenopus</taxon>
        <taxon>Xenopus</taxon>
    </lineage>
</organism>
<evidence type="ECO:0000256" key="18">
    <source>
        <dbReference type="SAM" id="Phobius"/>
    </source>
</evidence>
<evidence type="ECO:0000256" key="5">
    <source>
        <dbReference type="ARBA" id="ARBA00022692"/>
    </source>
</evidence>
<evidence type="ECO:0000256" key="11">
    <source>
        <dbReference type="ARBA" id="ARBA00023157"/>
    </source>
</evidence>
<evidence type="ECO:0000256" key="19">
    <source>
        <dbReference type="SAM" id="SignalP"/>
    </source>
</evidence>
<feature type="domain" description="Lysosome-associated membrane glycoprotein 2-like transmembrane" evidence="21">
    <location>
        <begin position="384"/>
        <end position="415"/>
    </location>
</feature>
<dbReference type="PROSITE" id="PS00310">
    <property type="entry name" value="LAMP_1"/>
    <property type="match status" value="1"/>
</dbReference>
<dbReference type="GO" id="GO:0005765">
    <property type="term" value="C:lysosomal membrane"/>
    <property type="evidence" value="ECO:0000318"/>
    <property type="project" value="GO_Central"/>
</dbReference>
<evidence type="ECO:0000256" key="9">
    <source>
        <dbReference type="ARBA" id="ARBA00023006"/>
    </source>
</evidence>
<evidence type="ECO:0000256" key="1">
    <source>
        <dbReference type="ARBA" id="ARBA00004251"/>
    </source>
</evidence>
<evidence type="ECO:0000256" key="8">
    <source>
        <dbReference type="ARBA" id="ARBA00022989"/>
    </source>
</evidence>
<comment type="caution">
    <text evidence="16">Lacks conserved residue(s) required for the propagation of feature annotation.</text>
</comment>
<accession>A0A8J1LGY5</accession>
<keyword evidence="12" id="KW-0325">Glycoprotein</keyword>
<evidence type="ECO:0000259" key="21">
    <source>
        <dbReference type="Pfam" id="PF21222"/>
    </source>
</evidence>
<evidence type="ECO:0000259" key="20">
    <source>
        <dbReference type="Pfam" id="PF01299"/>
    </source>
</evidence>
<keyword evidence="4" id="KW-1003">Cell membrane</keyword>
<dbReference type="OrthoDB" id="6232933at2759"/>
<feature type="chain" id="PRO_5035184030" description="Lysosome-associated membrane glycoprotein 2" evidence="19">
    <location>
        <begin position="30"/>
        <end position="417"/>
    </location>
</feature>
<feature type="signal peptide" evidence="19">
    <location>
        <begin position="1"/>
        <end position="29"/>
    </location>
</feature>
<dbReference type="InterPro" id="IPR002000">
    <property type="entry name" value="Lysosome-assoc_membr_glycop"/>
</dbReference>
<evidence type="ECO:0000256" key="4">
    <source>
        <dbReference type="ARBA" id="ARBA00022475"/>
    </source>
</evidence>
<feature type="transmembrane region" description="Helical" evidence="18">
    <location>
        <begin position="382"/>
        <end position="405"/>
    </location>
</feature>
<gene>
    <name evidence="23" type="primary">lamp2.L</name>
</gene>
<evidence type="ECO:0000256" key="10">
    <source>
        <dbReference type="ARBA" id="ARBA00023136"/>
    </source>
</evidence>
<keyword evidence="13 16" id="KW-0458">Lysosome</keyword>
<dbReference type="InterPro" id="IPR018134">
    <property type="entry name" value="LAMP_CS"/>
</dbReference>
<dbReference type="GO" id="GO:0000421">
    <property type="term" value="C:autophagosome membrane"/>
    <property type="evidence" value="ECO:0000318"/>
    <property type="project" value="GO_Central"/>
</dbReference>
<dbReference type="GO" id="GO:0031902">
    <property type="term" value="C:late endosome membrane"/>
    <property type="evidence" value="ECO:0000318"/>
    <property type="project" value="GO_Central"/>
</dbReference>
<evidence type="ECO:0000313" key="22">
    <source>
        <dbReference type="Proteomes" id="UP000186698"/>
    </source>
</evidence>
<dbReference type="Gene3D" id="2.40.160.110">
    <property type="match status" value="2"/>
</dbReference>
<dbReference type="GeneID" id="733384"/>
<keyword evidence="11 16" id="KW-1015">Disulfide bond</keyword>
<sequence>MLRFVMEPCACPAALFLLLSAAVLLGATAFEVEIKDDKNATCIYAKLSVNITVQYETNTSSSKNVTFPVPSKVTTNGSSCGSDSEAPILVTHFGNSHSWSLNFTKNESTYSGSALIFTYNTNDTTLFPDALRKGLLSSPATFLGPVPLNSTYKCISSEVVVGKNVTQIIYDVKLEAFVPNGTLGKEVTCDADKPYPSPSPTQPSTTASTTTPAPTSKPLDNPTTGNYTVSDVNGTCLLASMGLQINTSLLSEGENIWTPFNIDPWVIKSNGTCTNQTGTLILTENSTIIEFTFALKNKNHFYLEGVNVTLINGSAFSYRQNQNLSDWEASVGSSYMCHKEQQIKVSEDLFISAFDVRVQPFGVHNGTFDTAEECFADSDLSFLIPIAVGALLVFLIILVLVSYLIGRRKSRTGYQSV</sequence>
<evidence type="ECO:0000256" key="13">
    <source>
        <dbReference type="ARBA" id="ARBA00023228"/>
    </source>
</evidence>
<evidence type="ECO:0000256" key="3">
    <source>
        <dbReference type="ARBA" id="ARBA00004652"/>
    </source>
</evidence>
<evidence type="ECO:0000256" key="17">
    <source>
        <dbReference type="SAM" id="MobiDB-lite"/>
    </source>
</evidence>
<evidence type="ECO:0000256" key="15">
    <source>
        <dbReference type="ARBA" id="ARBA00074380"/>
    </source>
</evidence>
<dbReference type="GO" id="GO:0097352">
    <property type="term" value="P:autophagosome maturation"/>
    <property type="evidence" value="ECO:0000318"/>
    <property type="project" value="GO_Central"/>
</dbReference>
<reference evidence="23" key="1">
    <citation type="submission" date="2025-08" db="UniProtKB">
        <authorList>
            <consortium name="RefSeq"/>
        </authorList>
    </citation>
    <scope>IDENTIFICATION</scope>
    <source>
        <strain evidence="23">J_2021</strain>
        <tissue evidence="23">Erythrocytes</tissue>
    </source>
</reference>
<evidence type="ECO:0000256" key="16">
    <source>
        <dbReference type="PROSITE-ProRule" id="PRU00740"/>
    </source>
</evidence>
<dbReference type="InterPro" id="IPR048524">
    <property type="entry name" value="Lamp2-like_TM"/>
</dbReference>
<dbReference type="Pfam" id="PF21222">
    <property type="entry name" value="Lamp2_2nd"/>
    <property type="match status" value="1"/>
</dbReference>
<keyword evidence="8 18" id="KW-1133">Transmembrane helix</keyword>
<feature type="region of interest" description="Disordered" evidence="17">
    <location>
        <begin position="189"/>
        <end position="226"/>
    </location>
</feature>
<evidence type="ECO:0000313" key="23">
    <source>
        <dbReference type="RefSeq" id="XP_041428636.1"/>
    </source>
</evidence>
<keyword evidence="14" id="KW-0968">Cytoplasmic vesicle</keyword>
<protein>
    <recommendedName>
        <fullName evidence="15">Lysosome-associated membrane glycoprotein 2</fullName>
    </recommendedName>
</protein>
<keyword evidence="22" id="KW-1185">Reference proteome</keyword>
<evidence type="ECO:0000256" key="2">
    <source>
        <dbReference type="ARBA" id="ARBA00004530"/>
    </source>
</evidence>